<feature type="region of interest" description="Disordered" evidence="1">
    <location>
        <begin position="1"/>
        <end position="48"/>
    </location>
</feature>
<feature type="compositionally biased region" description="Low complexity" evidence="1">
    <location>
        <begin position="328"/>
        <end position="338"/>
    </location>
</feature>
<dbReference type="AlphaFoldDB" id="A0A0H5BXW8"/>
<evidence type="ECO:0000313" key="5">
    <source>
        <dbReference type="Proteomes" id="UP000038830"/>
    </source>
</evidence>
<dbReference type="Pfam" id="PF13638">
    <property type="entry name" value="PIN_4"/>
    <property type="match status" value="1"/>
</dbReference>
<proteinExistence type="predicted"/>
<feature type="region of interest" description="Disordered" evidence="1">
    <location>
        <begin position="174"/>
        <end position="197"/>
    </location>
</feature>
<evidence type="ECO:0000313" key="4">
    <source>
        <dbReference type="EMBL" id="CEP20280.1"/>
    </source>
</evidence>
<feature type="compositionally biased region" description="Basic and acidic residues" evidence="1">
    <location>
        <begin position="680"/>
        <end position="689"/>
    </location>
</feature>
<evidence type="ECO:0000259" key="3">
    <source>
        <dbReference type="Pfam" id="PF13638"/>
    </source>
</evidence>
<feature type="compositionally biased region" description="Low complexity" evidence="1">
    <location>
        <begin position="267"/>
        <end position="283"/>
    </location>
</feature>
<feature type="region of interest" description="Disordered" evidence="1">
    <location>
        <begin position="263"/>
        <end position="283"/>
    </location>
</feature>
<dbReference type="InterPro" id="IPR002716">
    <property type="entry name" value="PIN_dom"/>
</dbReference>
<feature type="transmembrane region" description="Helical" evidence="2">
    <location>
        <begin position="745"/>
        <end position="765"/>
    </location>
</feature>
<dbReference type="InterPro" id="IPR011990">
    <property type="entry name" value="TPR-like_helical_dom_sf"/>
</dbReference>
<feature type="region of interest" description="Disordered" evidence="1">
    <location>
        <begin position="680"/>
        <end position="701"/>
    </location>
</feature>
<dbReference type="Gene3D" id="3.40.50.1010">
    <property type="entry name" value="5'-nuclease"/>
    <property type="match status" value="1"/>
</dbReference>
<protein>
    <submittedName>
        <fullName evidence="4">RBP1 protein</fullName>
    </submittedName>
</protein>
<keyword evidence="2" id="KW-1133">Transmembrane helix</keyword>
<keyword evidence="2" id="KW-0472">Membrane</keyword>
<keyword evidence="2" id="KW-0812">Transmembrane</keyword>
<dbReference type="SUPFAM" id="SSF88723">
    <property type="entry name" value="PIN domain-like"/>
    <property type="match status" value="1"/>
</dbReference>
<feature type="transmembrane region" description="Helical" evidence="2">
    <location>
        <begin position="652"/>
        <end position="675"/>
    </location>
</feature>
<feature type="region of interest" description="Disordered" evidence="1">
    <location>
        <begin position="314"/>
        <end position="338"/>
    </location>
</feature>
<feature type="domain" description="PIN" evidence="3">
    <location>
        <begin position="1055"/>
        <end position="1204"/>
    </location>
</feature>
<dbReference type="GO" id="GO:0004540">
    <property type="term" value="F:RNA nuclease activity"/>
    <property type="evidence" value="ECO:0007669"/>
    <property type="project" value="UniProtKB-ARBA"/>
</dbReference>
<dbReference type="EMBL" id="CDQK01000001">
    <property type="protein sequence ID" value="CEP20280.1"/>
    <property type="molecule type" value="Genomic_DNA"/>
</dbReference>
<dbReference type="InterPro" id="IPR029060">
    <property type="entry name" value="PIN-like_dom_sf"/>
</dbReference>
<sequence length="1222" mass="138591">MVDPNHQVPFPGAPAAGSRAIGMMPSTQESTSGSTNQQKRQHSSSYNIPVATKRSVTQPSMVSSAQFSQETQPTMIAPQMANMSSSQQAAFLLQQQQQQQLHAVAPSNGVQFEQQMLSQVPQFKPQFTMSVSPGPQFKQQPMPPQSFQQQQLQQQQLQQQQLQQQQPQQQQLQQQQLQHQHQHQHQQQHQQQQSLKAKKFSQTFVNSTYQKMSQTPDLMKYDSSSFVNEDRTDVNDYDSNSVAYTQPTVLATPQLNYSQPAMSRLIQQQQQQQAQTNQPAQRQLHNQIGLTSQQSARPVSTVILTKDVLNAESPGSTISDAPNIVPPQSVEQQQGQQQSKLSQEEQSLIAKLQDTYKVIIRLENTLQQRCSTLNVPQKLDMMNELWDVYNINIQLLNSYYDFLLYSMGSGKSGKQIVQVYRIPRRLWVYGVVTFLDVIKNVVSIFIEHDICSSFIGYAFNILSGLTELEMDGWMYEKLGDLSRMAIALYPSRYIDWKISSEYWYTQAMKNQYGYGKIYYHIATVQQDSLDALVNIGKSVFCRDTFVPTPQYMRMVIDNINQRSYIDLPVLDFTKVYKLLLTGEINDMFELNKLITYYTQNLGVDNNNVDFFKRVPGTISEVITSPNYSPDNDFEGKFQFWLQRSSSFALANISLMVGFGVPMNPFARLFGLLEALKERKEKKEKKEKSKSTNGDATNGGVLPHIEATEPVQNDNIKELSIQEWFSTHGALDKVVVKLTMKMFDTYLRGPIIAAMPHVITFLYFIVAVGEATKSKPNSRLFFETIINMLLPTNSLINYLNDVLTFVRSKPEYLSILAQHQARDPEFLKGGFLKYYSDNETLIEVWRCWGTLWFDVISLKEEYNSPRESGISKGDLLDVPIGGARYDPKMNPDRFIRIVLLATYISDNFNFGIKRGSNYIFYNSVDTIMERDSFSPEENAYLKSTYMELAQQAKALGLIENPFTDNAGVKSTRMDPLSWIQGSGDKNTLHNSSIIDYTDDADNENSEDELEHSEFGDEVELDALNHDTLGDTSSLRPSPSFYTVDSGVLMSKSTTFFILDTNMWLKHCGKLYKSLRSGIFKLAVPLVVFQELRSLRCSPDATVSDSATRAVITLRQLATDGLVVPLKMDGTESHSLNDVSDFENNSMWAHKIDQTIIQSAKLMANRLQSSVVGSTPDGNSICLTIVVSEDRGMRLQARVENVPAFQGKWFFQVVQKLSEGKCCD</sequence>
<evidence type="ECO:0000256" key="1">
    <source>
        <dbReference type="SAM" id="MobiDB-lite"/>
    </source>
</evidence>
<name>A0A0H5BXW8_CYBJN</name>
<dbReference type="SUPFAM" id="SSF48452">
    <property type="entry name" value="TPR-like"/>
    <property type="match status" value="1"/>
</dbReference>
<gene>
    <name evidence="4" type="primary">RBP1</name>
    <name evidence="4" type="ORF">BN1211_0082</name>
</gene>
<dbReference type="Proteomes" id="UP000038830">
    <property type="component" value="Unassembled WGS sequence"/>
</dbReference>
<feature type="compositionally biased region" description="Polar residues" evidence="1">
    <location>
        <begin position="25"/>
        <end position="47"/>
    </location>
</feature>
<reference evidence="5" key="1">
    <citation type="journal article" date="2015" name="J. Biotechnol.">
        <title>The structure of the Cyberlindnera jadinii genome and its relation to Candida utilis analyzed by the occurrence of single nucleotide polymorphisms.</title>
        <authorList>
            <person name="Rupp O."/>
            <person name="Brinkrolf K."/>
            <person name="Buerth C."/>
            <person name="Kunigo M."/>
            <person name="Schneider J."/>
            <person name="Jaenicke S."/>
            <person name="Goesmann A."/>
            <person name="Puehler A."/>
            <person name="Jaeger K.-E."/>
            <person name="Ernst J.F."/>
        </authorList>
    </citation>
    <scope>NUCLEOTIDE SEQUENCE [LARGE SCALE GENOMIC DNA]</scope>
    <source>
        <strain evidence="5">ATCC 18201 / CBS 1600 / BCRC 20928 / JCM 3617 / NBRC 0987 / NRRL Y-1542</strain>
    </source>
</reference>
<feature type="region of interest" description="Disordered" evidence="1">
    <location>
        <begin position="126"/>
        <end position="153"/>
    </location>
</feature>
<organism evidence="4 5">
    <name type="scientific">Cyberlindnera jadinii (strain ATCC 18201 / CBS 1600 / BCRC 20928 / JCM 3617 / NBRC 0987 / NRRL Y-1542)</name>
    <name type="common">Torula yeast</name>
    <name type="synonym">Candida utilis</name>
    <dbReference type="NCBI Taxonomy" id="983966"/>
    <lineage>
        <taxon>Eukaryota</taxon>
        <taxon>Fungi</taxon>
        <taxon>Dikarya</taxon>
        <taxon>Ascomycota</taxon>
        <taxon>Saccharomycotina</taxon>
        <taxon>Saccharomycetes</taxon>
        <taxon>Phaffomycetales</taxon>
        <taxon>Phaffomycetaceae</taxon>
        <taxon>Cyberlindnera</taxon>
    </lineage>
</organism>
<accession>A0A0H5BXW8</accession>
<feature type="compositionally biased region" description="Polar residues" evidence="1">
    <location>
        <begin position="126"/>
        <end position="139"/>
    </location>
</feature>
<evidence type="ECO:0000256" key="2">
    <source>
        <dbReference type="SAM" id="Phobius"/>
    </source>
</evidence>